<dbReference type="InterPro" id="IPR002725">
    <property type="entry name" value="YgjP-like_metallopeptidase"/>
</dbReference>
<dbReference type="PANTHER" id="PTHR30399:SF1">
    <property type="entry name" value="UTP PYROPHOSPHATASE"/>
    <property type="match status" value="1"/>
</dbReference>
<name>A0ABN3UJ41_9MICO</name>
<gene>
    <name evidence="3" type="ORF">GCM10009867_12000</name>
</gene>
<dbReference type="RefSeq" id="WP_344191192.1">
    <property type="nucleotide sequence ID" value="NZ_BAAARN010000001.1"/>
</dbReference>
<accession>A0ABN3UJ41</accession>
<feature type="compositionally biased region" description="Acidic residues" evidence="1">
    <location>
        <begin position="168"/>
        <end position="183"/>
    </location>
</feature>
<evidence type="ECO:0000313" key="4">
    <source>
        <dbReference type="Proteomes" id="UP001501326"/>
    </source>
</evidence>
<proteinExistence type="predicted"/>
<protein>
    <submittedName>
        <fullName evidence="3">M48 family metallopeptidase</fullName>
    </submittedName>
</protein>
<keyword evidence="4" id="KW-1185">Reference proteome</keyword>
<evidence type="ECO:0000259" key="2">
    <source>
        <dbReference type="Pfam" id="PF01863"/>
    </source>
</evidence>
<dbReference type="CDD" id="cd07344">
    <property type="entry name" value="M48_yhfN_like"/>
    <property type="match status" value="1"/>
</dbReference>
<organism evidence="3 4">
    <name type="scientific">Pedococcus aerophilus</name>
    <dbReference type="NCBI Taxonomy" id="436356"/>
    <lineage>
        <taxon>Bacteria</taxon>
        <taxon>Bacillati</taxon>
        <taxon>Actinomycetota</taxon>
        <taxon>Actinomycetes</taxon>
        <taxon>Micrococcales</taxon>
        <taxon>Intrasporangiaceae</taxon>
        <taxon>Pedococcus</taxon>
    </lineage>
</organism>
<feature type="region of interest" description="Disordered" evidence="1">
    <location>
        <begin position="168"/>
        <end position="201"/>
    </location>
</feature>
<dbReference type="Pfam" id="PF01863">
    <property type="entry name" value="YgjP-like"/>
    <property type="match status" value="1"/>
</dbReference>
<comment type="caution">
    <text evidence="3">The sequence shown here is derived from an EMBL/GenBank/DDBJ whole genome shotgun (WGS) entry which is preliminary data.</text>
</comment>
<dbReference type="EMBL" id="BAAARN010000001">
    <property type="protein sequence ID" value="GAA2733635.1"/>
    <property type="molecule type" value="Genomic_DNA"/>
</dbReference>
<sequence length="201" mass="22306">MGSTDIEVRRSRRRRRTVSAYRENGRTIVLIPARFTRAEEQQWVATMVDKLDKGDQRRRPSDTQLQKRAADLSQRYLGGLAKPSSIRWVTNQNSRWGSCTPADGTIRISARVKGMPGFVLDYVILHELAHLLAPGHGPDFWRLLKSYPRTERARGYLEGVAATAGLDLTEDDDVGDEVGDEVAGDSGGGEQAALDIQTPTD</sequence>
<feature type="domain" description="YgjP-like metallopeptidase" evidence="2">
    <location>
        <begin position="65"/>
        <end position="157"/>
    </location>
</feature>
<reference evidence="3 4" key="1">
    <citation type="journal article" date="2019" name="Int. J. Syst. Evol. Microbiol.">
        <title>The Global Catalogue of Microorganisms (GCM) 10K type strain sequencing project: providing services to taxonomists for standard genome sequencing and annotation.</title>
        <authorList>
            <consortium name="The Broad Institute Genomics Platform"/>
            <consortium name="The Broad Institute Genome Sequencing Center for Infectious Disease"/>
            <person name="Wu L."/>
            <person name="Ma J."/>
        </authorList>
    </citation>
    <scope>NUCLEOTIDE SEQUENCE [LARGE SCALE GENOMIC DNA]</scope>
    <source>
        <strain evidence="3 4">JCM 16378</strain>
    </source>
</reference>
<evidence type="ECO:0000313" key="3">
    <source>
        <dbReference type="EMBL" id="GAA2733635.1"/>
    </source>
</evidence>
<dbReference type="Gene3D" id="3.30.2010.10">
    <property type="entry name" value="Metalloproteases ('zincins'), catalytic domain"/>
    <property type="match status" value="1"/>
</dbReference>
<dbReference type="InterPro" id="IPR053136">
    <property type="entry name" value="UTP_pyrophosphatase-like"/>
</dbReference>
<dbReference type="PANTHER" id="PTHR30399">
    <property type="entry name" value="UNCHARACTERIZED PROTEIN YGJP"/>
    <property type="match status" value="1"/>
</dbReference>
<evidence type="ECO:0000256" key="1">
    <source>
        <dbReference type="SAM" id="MobiDB-lite"/>
    </source>
</evidence>
<dbReference type="Proteomes" id="UP001501326">
    <property type="component" value="Unassembled WGS sequence"/>
</dbReference>